<dbReference type="InterPro" id="IPR001509">
    <property type="entry name" value="Epimerase_deHydtase"/>
</dbReference>
<comment type="similarity">
    <text evidence="1">Belongs to the complex I NDUFA9 subunit family.</text>
</comment>
<evidence type="ECO:0000256" key="2">
    <source>
        <dbReference type="ARBA" id="ARBA00040720"/>
    </source>
</evidence>
<protein>
    <recommendedName>
        <fullName evidence="2">NADH dehydrogenase [ubiquinone] 1 alpha subcomplex subunit 9, mitochondrial</fullName>
    </recommendedName>
    <alternativeName>
        <fullName evidence="4">Complex I-39kD</fullName>
    </alternativeName>
    <alternativeName>
        <fullName evidence="3">NADH-ubiquinone oxidoreductase 39 kDa subunit</fullName>
    </alternativeName>
</protein>
<evidence type="ECO:0000313" key="9">
    <source>
        <dbReference type="WBParaSite" id="SSLN_0001898501-mRNA-1"/>
    </source>
</evidence>
<sequence>MYPTSEYNPSALGSPAFPAVRLLSSRGFASEPISLSNLKRGTGGRCSFNGIIATVFGASGYLGKHVVSQLGRMGAQIIVPYRGDPYFIRDLKVMGDLGQVLFCPYHLEDEDAIRKSMRFSNVAINLVGKRNNTRNFTLEQVNVEGAARIARLSKEMGIERFVHVSALTQNPNPPKYVWRPSEFLRTKAVGEKEVRRERSDAIIFRPSDIWGNSDTFLCYYAARERRTSYGTKLRICLWERGQKTVKQPVYVGDVARGIVNSLTAADSPGKLYEAVGPHRYRLDDLVKWILFNCRYLPREVTIGRMDPWFLSRVMANEFFSRVNPGMCFERLEHDSATDNLSGAPTLLDLDVKLTKLEDRIHQILFIYRRLNNYWEAVGEFPEPPNPPLSLV</sequence>
<dbReference type="EMBL" id="UYSU01044103">
    <property type="protein sequence ID" value="VDM04687.1"/>
    <property type="molecule type" value="Genomic_DNA"/>
</dbReference>
<evidence type="ECO:0000313" key="7">
    <source>
        <dbReference type="EMBL" id="VDM04687.1"/>
    </source>
</evidence>
<dbReference type="PANTHER" id="PTHR12126">
    <property type="entry name" value="NADH-UBIQUINONE OXIDOREDUCTASE 39 KDA SUBUNIT-RELATED"/>
    <property type="match status" value="1"/>
</dbReference>
<dbReference type="CDD" id="cd05271">
    <property type="entry name" value="NDUFA9_like_SDR_a"/>
    <property type="match status" value="1"/>
</dbReference>
<evidence type="ECO:0000256" key="1">
    <source>
        <dbReference type="ARBA" id="ARBA00038501"/>
    </source>
</evidence>
<evidence type="ECO:0000256" key="3">
    <source>
        <dbReference type="ARBA" id="ARBA00042000"/>
    </source>
</evidence>
<evidence type="ECO:0000259" key="6">
    <source>
        <dbReference type="Pfam" id="PF01370"/>
    </source>
</evidence>
<accession>A0A183TPA3</accession>
<dbReference type="GO" id="GO:0044877">
    <property type="term" value="F:protein-containing complex binding"/>
    <property type="evidence" value="ECO:0007669"/>
    <property type="project" value="TreeGrafter"/>
</dbReference>
<evidence type="ECO:0000313" key="8">
    <source>
        <dbReference type="Proteomes" id="UP000275846"/>
    </source>
</evidence>
<dbReference type="InterPro" id="IPR036291">
    <property type="entry name" value="NAD(P)-bd_dom_sf"/>
</dbReference>
<dbReference type="SUPFAM" id="SSF51735">
    <property type="entry name" value="NAD(P)-binding Rossmann-fold domains"/>
    <property type="match status" value="1"/>
</dbReference>
<dbReference type="AlphaFoldDB" id="A0A183TPA3"/>
<organism evidence="9">
    <name type="scientific">Schistocephalus solidus</name>
    <name type="common">Tapeworm</name>
    <dbReference type="NCBI Taxonomy" id="70667"/>
    <lineage>
        <taxon>Eukaryota</taxon>
        <taxon>Metazoa</taxon>
        <taxon>Spiralia</taxon>
        <taxon>Lophotrochozoa</taxon>
        <taxon>Platyhelminthes</taxon>
        <taxon>Cestoda</taxon>
        <taxon>Eucestoda</taxon>
        <taxon>Diphyllobothriidea</taxon>
        <taxon>Diphyllobothriidae</taxon>
        <taxon>Schistocephalus</taxon>
    </lineage>
</organism>
<dbReference type="PANTHER" id="PTHR12126:SF11">
    <property type="entry name" value="NADH DEHYDROGENASE [UBIQUINONE] 1 ALPHA SUBCOMPLEX SUBUNIT 9, MITOCHONDRIAL"/>
    <property type="match status" value="1"/>
</dbReference>
<dbReference type="Proteomes" id="UP000275846">
    <property type="component" value="Unassembled WGS sequence"/>
</dbReference>
<name>A0A183TPA3_SCHSO</name>
<comment type="subunit">
    <text evidence="5">Complex I is composed of 45 different subunits. This a component of the hydrophobic protein fraction. Interacts with BLOC1S1. Interacts with SLC2A4. Interacts with CLOCK. Interacts with RAB5IF.</text>
</comment>
<dbReference type="WBParaSite" id="SSLN_0001898501-mRNA-1">
    <property type="protein sequence ID" value="SSLN_0001898501-mRNA-1"/>
    <property type="gene ID" value="SSLN_0001898501"/>
</dbReference>
<keyword evidence="8" id="KW-1185">Reference proteome</keyword>
<dbReference type="InterPro" id="IPR051207">
    <property type="entry name" value="ComplexI_NDUFA9_subunit"/>
</dbReference>
<proteinExistence type="inferred from homology"/>
<gene>
    <name evidence="7" type="ORF">SSLN_LOCUS18301</name>
</gene>
<evidence type="ECO:0000256" key="4">
    <source>
        <dbReference type="ARBA" id="ARBA00043145"/>
    </source>
</evidence>
<reference evidence="9" key="1">
    <citation type="submission" date="2016-06" db="UniProtKB">
        <authorList>
            <consortium name="WormBaseParasite"/>
        </authorList>
    </citation>
    <scope>IDENTIFICATION</scope>
</reference>
<evidence type="ECO:0000256" key="5">
    <source>
        <dbReference type="ARBA" id="ARBA00046455"/>
    </source>
</evidence>
<dbReference type="Pfam" id="PF01370">
    <property type="entry name" value="Epimerase"/>
    <property type="match status" value="1"/>
</dbReference>
<feature type="domain" description="NAD-dependent epimerase/dehydratase" evidence="6">
    <location>
        <begin position="54"/>
        <end position="267"/>
    </location>
</feature>
<dbReference type="Gene3D" id="3.40.50.720">
    <property type="entry name" value="NAD(P)-binding Rossmann-like Domain"/>
    <property type="match status" value="1"/>
</dbReference>
<dbReference type="GO" id="GO:0005739">
    <property type="term" value="C:mitochondrion"/>
    <property type="evidence" value="ECO:0007669"/>
    <property type="project" value="TreeGrafter"/>
</dbReference>
<dbReference type="STRING" id="70667.A0A183TPA3"/>
<dbReference type="OrthoDB" id="275457at2759"/>
<reference evidence="7 8" key="2">
    <citation type="submission" date="2018-11" db="EMBL/GenBank/DDBJ databases">
        <authorList>
            <consortium name="Pathogen Informatics"/>
        </authorList>
    </citation>
    <scope>NUCLEOTIDE SEQUENCE [LARGE SCALE GENOMIC DNA]</scope>
    <source>
        <strain evidence="7 8">NST_G2</strain>
    </source>
</reference>